<dbReference type="Proteomes" id="UP000325577">
    <property type="component" value="Linkage Group LG17"/>
</dbReference>
<proteinExistence type="predicted"/>
<dbReference type="AlphaFoldDB" id="A0A5J5AYV7"/>
<dbReference type="EMBL" id="CM018040">
    <property type="protein sequence ID" value="KAA8535016.1"/>
    <property type="molecule type" value="Genomic_DNA"/>
</dbReference>
<accession>A0A5J5AYV7</accession>
<evidence type="ECO:0000313" key="2">
    <source>
        <dbReference type="Proteomes" id="UP000325577"/>
    </source>
</evidence>
<gene>
    <name evidence="1" type="ORF">F0562_030019</name>
</gene>
<reference evidence="1 2" key="1">
    <citation type="submission" date="2019-09" db="EMBL/GenBank/DDBJ databases">
        <title>A chromosome-level genome assembly of the Chinese tupelo Nyssa sinensis.</title>
        <authorList>
            <person name="Yang X."/>
            <person name="Kang M."/>
            <person name="Yang Y."/>
            <person name="Xiong H."/>
            <person name="Wang M."/>
            <person name="Zhang Z."/>
            <person name="Wang Z."/>
            <person name="Wu H."/>
            <person name="Ma T."/>
            <person name="Liu J."/>
            <person name="Xi Z."/>
        </authorList>
    </citation>
    <scope>NUCLEOTIDE SEQUENCE [LARGE SCALE GENOMIC DNA]</scope>
    <source>
        <strain evidence="1">J267</strain>
        <tissue evidence="1">Leaf</tissue>
    </source>
</reference>
<name>A0A5J5AYV7_9ASTE</name>
<dbReference type="OrthoDB" id="1933729at2759"/>
<evidence type="ECO:0000313" key="1">
    <source>
        <dbReference type="EMBL" id="KAA8535016.1"/>
    </source>
</evidence>
<dbReference type="PANTHER" id="PTHR33881">
    <property type="entry name" value="NEUROGENIC LOCUS NOTCH-LIKE PROTEIN"/>
    <property type="match status" value="1"/>
</dbReference>
<dbReference type="PANTHER" id="PTHR33881:SF17">
    <property type="entry name" value="EGF-LIKE DOMAIN-CONTAINING PROTEIN"/>
    <property type="match status" value="1"/>
</dbReference>
<keyword evidence="2" id="KW-1185">Reference proteome</keyword>
<evidence type="ECO:0008006" key="3">
    <source>
        <dbReference type="Google" id="ProtNLM"/>
    </source>
</evidence>
<sequence length="164" mass="17205">MWNSAKNLSVRSASFREDGDDKDALCLVDCGQGTCNASNAALLGYDCKCNPGWGKIQIGSVIFPSCVLPNCTIDFECSNVAPPTQPPSPPPAVMSLLNDRSLGPDCAALGLIPELLQPPGSSPSEVAPPWAPPLHNNGSNGNEALGYSSEALKVEVKIARWAEL</sequence>
<protein>
    <recommendedName>
        <fullName evidence="3">EGF-like domain-containing protein</fullName>
    </recommendedName>
</protein>
<organism evidence="1 2">
    <name type="scientific">Nyssa sinensis</name>
    <dbReference type="NCBI Taxonomy" id="561372"/>
    <lineage>
        <taxon>Eukaryota</taxon>
        <taxon>Viridiplantae</taxon>
        <taxon>Streptophyta</taxon>
        <taxon>Embryophyta</taxon>
        <taxon>Tracheophyta</taxon>
        <taxon>Spermatophyta</taxon>
        <taxon>Magnoliopsida</taxon>
        <taxon>eudicotyledons</taxon>
        <taxon>Gunneridae</taxon>
        <taxon>Pentapetalae</taxon>
        <taxon>asterids</taxon>
        <taxon>Cornales</taxon>
        <taxon>Nyssaceae</taxon>
        <taxon>Nyssa</taxon>
    </lineage>
</organism>